<dbReference type="InterPro" id="IPR003594">
    <property type="entry name" value="HATPase_dom"/>
</dbReference>
<dbReference type="PANTHER" id="PTHR35936">
    <property type="entry name" value="MEMBRANE-BOUND LYTIC MUREIN TRANSGLYCOSYLASE F"/>
    <property type="match status" value="1"/>
</dbReference>
<dbReference type="CDD" id="cd01007">
    <property type="entry name" value="PBP2_BvgS_HisK_like"/>
    <property type="match status" value="1"/>
</dbReference>
<organism evidence="7 8">
    <name type="scientific">Acanthopleuribacter pedis</name>
    <dbReference type="NCBI Taxonomy" id="442870"/>
    <lineage>
        <taxon>Bacteria</taxon>
        <taxon>Pseudomonadati</taxon>
        <taxon>Acidobacteriota</taxon>
        <taxon>Holophagae</taxon>
        <taxon>Acanthopleuribacterales</taxon>
        <taxon>Acanthopleuribacteraceae</taxon>
        <taxon>Acanthopleuribacter</taxon>
    </lineage>
</organism>
<evidence type="ECO:0000313" key="8">
    <source>
        <dbReference type="Proteomes" id="UP000664417"/>
    </source>
</evidence>
<protein>
    <recommendedName>
        <fullName evidence="2">histidine kinase</fullName>
        <ecNumber evidence="2">2.7.13.3</ecNumber>
    </recommendedName>
</protein>
<comment type="caution">
    <text evidence="7">The sequence shown here is derived from an EMBL/GenBank/DDBJ whole genome shotgun (WGS) entry which is preliminary data.</text>
</comment>
<dbReference type="PROSITE" id="PS51257">
    <property type="entry name" value="PROKAR_LIPOPROTEIN"/>
    <property type="match status" value="1"/>
</dbReference>
<accession>A0A8J7U360</accession>
<dbReference type="Proteomes" id="UP000664417">
    <property type="component" value="Unassembled WGS sequence"/>
</dbReference>
<feature type="domain" description="Histidine kinase" evidence="6">
    <location>
        <begin position="508"/>
        <end position="621"/>
    </location>
</feature>
<feature type="transmembrane region" description="Helical" evidence="5">
    <location>
        <begin position="272"/>
        <end position="294"/>
    </location>
</feature>
<sequence>MAPIQKIVIPCLVVLILLACFQERPKIELSEQEQAWLVARGGTIRVAFEKHYPPFVFADEEGRPQGISVDMLRAAERDLGITFTFTEPKDLHILLEEAKRGEVDLVTTLARTPNRAEFLDFTRGYAHIPALLVVRSEHQEPIDLDEPGDLRIAVPKGYAIEEFMARRYPQLNLVPVVNDLEGLRQTVFSEVDGFVGDTGVLSHMVKAQGITNLRTVNAVDFNYVYTFAVRKDIPHLSSILDRYLATFPETEKSAILSKWINLPLRPFWREPLFQVALAMLLVILITVFVSNITLRLIVQRKTRALQEEIGRRRQAQEKLEEAHTRLEHRVEQRTAELSEKNRLLEREVIERTRVQEELAISREIANCTVHNISNVINSLVVGVQSLEKMHQHSRANGVKRAIDLITEQGDNLGTFFSSDPRGGKLLEYLSMIGDELPKERGLLQDELLHMDHQIRLIRDIARTQQNFAVNQQDTCLVKDVLEDALKIQFPIQTGAITITRRYDAVSPIQTDRIKLAHVFLNLIKNAKEAMRDNTDAAPELTLSVTETEKHIMVAIGDNGHGINPDHLDKLGTYGFTTKKDGHGFGLRYCAETLQSIGAKLVIESEGVNRGATFKAYIPIEQEDIKEGLTTAQSMGN</sequence>
<dbReference type="InterPro" id="IPR001638">
    <property type="entry name" value="Solute-binding_3/MltF_N"/>
</dbReference>
<dbReference type="PRINTS" id="PR00344">
    <property type="entry name" value="BCTRLSENSOR"/>
</dbReference>
<dbReference type="EMBL" id="JAFREP010000010">
    <property type="protein sequence ID" value="MBO1319292.1"/>
    <property type="molecule type" value="Genomic_DNA"/>
</dbReference>
<dbReference type="InterPro" id="IPR005467">
    <property type="entry name" value="His_kinase_dom"/>
</dbReference>
<dbReference type="InterPro" id="IPR004358">
    <property type="entry name" value="Sig_transdc_His_kin-like_C"/>
</dbReference>
<dbReference type="EC" id="2.7.13.3" evidence="2"/>
<dbReference type="Gene3D" id="3.30.565.10">
    <property type="entry name" value="Histidine kinase-like ATPase, C-terminal domain"/>
    <property type="match status" value="1"/>
</dbReference>
<evidence type="ECO:0000256" key="4">
    <source>
        <dbReference type="SAM" id="Coils"/>
    </source>
</evidence>
<name>A0A8J7U360_9BACT</name>
<dbReference type="InterPro" id="IPR036890">
    <property type="entry name" value="HATPase_C_sf"/>
</dbReference>
<dbReference type="GO" id="GO:0004673">
    <property type="term" value="F:protein histidine kinase activity"/>
    <property type="evidence" value="ECO:0007669"/>
    <property type="project" value="UniProtKB-EC"/>
</dbReference>
<evidence type="ECO:0000256" key="2">
    <source>
        <dbReference type="ARBA" id="ARBA00012438"/>
    </source>
</evidence>
<dbReference type="SMART" id="SM00062">
    <property type="entry name" value="PBPb"/>
    <property type="match status" value="1"/>
</dbReference>
<dbReference type="RefSeq" id="WP_207859113.1">
    <property type="nucleotide sequence ID" value="NZ_JAFREP010000010.1"/>
</dbReference>
<evidence type="ECO:0000256" key="3">
    <source>
        <dbReference type="ARBA" id="ARBA00022729"/>
    </source>
</evidence>
<feature type="coiled-coil region" evidence="4">
    <location>
        <begin position="298"/>
        <end position="347"/>
    </location>
</feature>
<keyword evidence="4" id="KW-0175">Coiled coil</keyword>
<evidence type="ECO:0000313" key="7">
    <source>
        <dbReference type="EMBL" id="MBO1319292.1"/>
    </source>
</evidence>
<dbReference type="Pfam" id="PF00497">
    <property type="entry name" value="SBP_bac_3"/>
    <property type="match status" value="1"/>
</dbReference>
<dbReference type="SMART" id="SM00387">
    <property type="entry name" value="HATPase_c"/>
    <property type="match status" value="1"/>
</dbReference>
<keyword evidence="3" id="KW-0732">Signal</keyword>
<dbReference type="AlphaFoldDB" id="A0A8J7U360"/>
<evidence type="ECO:0000256" key="5">
    <source>
        <dbReference type="SAM" id="Phobius"/>
    </source>
</evidence>
<keyword evidence="5" id="KW-1133">Transmembrane helix</keyword>
<proteinExistence type="predicted"/>
<dbReference type="SUPFAM" id="SSF53850">
    <property type="entry name" value="Periplasmic binding protein-like II"/>
    <property type="match status" value="1"/>
</dbReference>
<keyword evidence="5" id="KW-0812">Transmembrane</keyword>
<keyword evidence="8" id="KW-1185">Reference proteome</keyword>
<evidence type="ECO:0000259" key="6">
    <source>
        <dbReference type="PROSITE" id="PS50109"/>
    </source>
</evidence>
<comment type="catalytic activity">
    <reaction evidence="1">
        <text>ATP + protein L-histidine = ADP + protein N-phospho-L-histidine.</text>
        <dbReference type="EC" id="2.7.13.3"/>
    </reaction>
</comment>
<dbReference type="Pfam" id="PF02518">
    <property type="entry name" value="HATPase_c"/>
    <property type="match status" value="1"/>
</dbReference>
<dbReference type="SUPFAM" id="SSF55874">
    <property type="entry name" value="ATPase domain of HSP90 chaperone/DNA topoisomerase II/histidine kinase"/>
    <property type="match status" value="1"/>
</dbReference>
<gene>
    <name evidence="7" type="ORF">J3U88_12540</name>
</gene>
<keyword evidence="5" id="KW-0472">Membrane</keyword>
<evidence type="ECO:0000256" key="1">
    <source>
        <dbReference type="ARBA" id="ARBA00000085"/>
    </source>
</evidence>
<reference evidence="7" key="1">
    <citation type="submission" date="2021-03" db="EMBL/GenBank/DDBJ databases">
        <authorList>
            <person name="Wang G."/>
        </authorList>
    </citation>
    <scope>NUCLEOTIDE SEQUENCE</scope>
    <source>
        <strain evidence="7">KCTC 12899</strain>
    </source>
</reference>
<dbReference type="PROSITE" id="PS50109">
    <property type="entry name" value="HIS_KIN"/>
    <property type="match status" value="1"/>
</dbReference>
<dbReference type="Gene3D" id="3.40.190.10">
    <property type="entry name" value="Periplasmic binding protein-like II"/>
    <property type="match status" value="2"/>
</dbReference>